<evidence type="ECO:0000313" key="7">
    <source>
        <dbReference type="EMBL" id="TWU30703.1"/>
    </source>
</evidence>
<keyword evidence="2" id="KW-0479">Metal-binding</keyword>
<dbReference type="AlphaFoldDB" id="A0A5C6D0P1"/>
<dbReference type="PANTHER" id="PTHR42693:SF11">
    <property type="entry name" value="ARYLSULFATASE A"/>
    <property type="match status" value="1"/>
</dbReference>
<name>A0A5C6D0P1_9BACT</name>
<feature type="domain" description="Sulfatase N-terminal" evidence="6">
    <location>
        <begin position="23"/>
        <end position="320"/>
    </location>
</feature>
<dbReference type="CDD" id="cd16026">
    <property type="entry name" value="GALNS_like"/>
    <property type="match status" value="1"/>
</dbReference>
<evidence type="ECO:0000259" key="6">
    <source>
        <dbReference type="Pfam" id="PF00884"/>
    </source>
</evidence>
<evidence type="ECO:0000256" key="2">
    <source>
        <dbReference type="ARBA" id="ARBA00022723"/>
    </source>
</evidence>
<evidence type="ECO:0000256" key="3">
    <source>
        <dbReference type="ARBA" id="ARBA00022801"/>
    </source>
</evidence>
<comment type="similarity">
    <text evidence="1">Belongs to the sulfatase family.</text>
</comment>
<dbReference type="InterPro" id="IPR024607">
    <property type="entry name" value="Sulfatase_CS"/>
</dbReference>
<proteinExistence type="inferred from homology"/>
<organism evidence="7 8">
    <name type="scientific">Novipirellula artificiosorum</name>
    <dbReference type="NCBI Taxonomy" id="2528016"/>
    <lineage>
        <taxon>Bacteria</taxon>
        <taxon>Pseudomonadati</taxon>
        <taxon>Planctomycetota</taxon>
        <taxon>Planctomycetia</taxon>
        <taxon>Pirellulales</taxon>
        <taxon>Pirellulaceae</taxon>
        <taxon>Novipirellula</taxon>
    </lineage>
</organism>
<accession>A0A5C6D0P1</accession>
<dbReference type="EMBL" id="SJPV01000021">
    <property type="protein sequence ID" value="TWU30703.1"/>
    <property type="molecule type" value="Genomic_DNA"/>
</dbReference>
<dbReference type="InterPro" id="IPR000917">
    <property type="entry name" value="Sulfatase_N"/>
</dbReference>
<feature type="signal peptide" evidence="5">
    <location>
        <begin position="1"/>
        <end position="19"/>
    </location>
</feature>
<keyword evidence="3 7" id="KW-0378">Hydrolase</keyword>
<evidence type="ECO:0000256" key="5">
    <source>
        <dbReference type="SAM" id="SignalP"/>
    </source>
</evidence>
<sequence length="369" mass="40686" precursor="true">MLRFIVFLVAVCVMITARAAERPNIVMIFADDMGYGDLGCFGHPTIATPNLDHMAAEGMKLTQFHSGSSVCTPSRAALLTGRLPIRSGLTHVFIPQSTGGIPDEEITIAELLKGTGYTSACIGKWHLGRADQYLPLNHGFDHYFGIPYSNDMSPETQPDNPLFAEQPPSPLIRNFTVTNPDREPDQRYLTKWYTEEAVKFMRESTEETKKPFFLYLAHTMPHVPLFASEQFAGKSRRGLYGDTVEELDWSCGEVLRAAKELGIEDNTLVFFTSDNGPWLGKQLDGGSSGPFHEGKVSTWQGGYQVPAIARWPGQVPAGVTNPSFATTTSLLAHASRVDDRPIPDSLWADACRTSAVASRRTRCCRSHDA</sequence>
<evidence type="ECO:0000256" key="1">
    <source>
        <dbReference type="ARBA" id="ARBA00008779"/>
    </source>
</evidence>
<dbReference type="PROSITE" id="PS00523">
    <property type="entry name" value="SULFATASE_1"/>
    <property type="match status" value="1"/>
</dbReference>
<keyword evidence="5" id="KW-0732">Signal</keyword>
<dbReference type="SUPFAM" id="SSF53649">
    <property type="entry name" value="Alkaline phosphatase-like"/>
    <property type="match status" value="1"/>
</dbReference>
<dbReference type="InterPro" id="IPR050738">
    <property type="entry name" value="Sulfatase"/>
</dbReference>
<gene>
    <name evidence="7" type="primary">atsA_150</name>
    <name evidence="7" type="ORF">Poly41_66080</name>
</gene>
<dbReference type="PANTHER" id="PTHR42693">
    <property type="entry name" value="ARYLSULFATASE FAMILY MEMBER"/>
    <property type="match status" value="1"/>
</dbReference>
<comment type="caution">
    <text evidence="7">The sequence shown here is derived from an EMBL/GenBank/DDBJ whole genome shotgun (WGS) entry which is preliminary data.</text>
</comment>
<dbReference type="Proteomes" id="UP000319143">
    <property type="component" value="Unassembled WGS sequence"/>
</dbReference>
<dbReference type="RefSeq" id="WP_197231889.1">
    <property type="nucleotide sequence ID" value="NZ_SJPV01000021.1"/>
</dbReference>
<dbReference type="Pfam" id="PF00884">
    <property type="entry name" value="Sulfatase"/>
    <property type="match status" value="1"/>
</dbReference>
<dbReference type="InterPro" id="IPR017850">
    <property type="entry name" value="Alkaline_phosphatase_core_sf"/>
</dbReference>
<feature type="chain" id="PRO_5022869364" evidence="5">
    <location>
        <begin position="20"/>
        <end position="369"/>
    </location>
</feature>
<keyword evidence="4" id="KW-0106">Calcium</keyword>
<dbReference type="PROSITE" id="PS00149">
    <property type="entry name" value="SULFATASE_2"/>
    <property type="match status" value="1"/>
</dbReference>
<evidence type="ECO:0000313" key="8">
    <source>
        <dbReference type="Proteomes" id="UP000319143"/>
    </source>
</evidence>
<protein>
    <submittedName>
        <fullName evidence="7">Arylsulfatase</fullName>
        <ecNumber evidence="7">3.1.6.1</ecNumber>
    </submittedName>
</protein>
<dbReference type="GO" id="GO:0004065">
    <property type="term" value="F:arylsulfatase activity"/>
    <property type="evidence" value="ECO:0007669"/>
    <property type="project" value="UniProtKB-EC"/>
</dbReference>
<dbReference type="EC" id="3.1.6.1" evidence="7"/>
<dbReference type="Gene3D" id="3.40.720.10">
    <property type="entry name" value="Alkaline Phosphatase, subunit A"/>
    <property type="match status" value="1"/>
</dbReference>
<evidence type="ECO:0000256" key="4">
    <source>
        <dbReference type="ARBA" id="ARBA00022837"/>
    </source>
</evidence>
<keyword evidence="8" id="KW-1185">Reference proteome</keyword>
<reference evidence="7 8" key="1">
    <citation type="submission" date="2019-02" db="EMBL/GenBank/DDBJ databases">
        <title>Deep-cultivation of Planctomycetes and their phenomic and genomic characterization uncovers novel biology.</title>
        <authorList>
            <person name="Wiegand S."/>
            <person name="Jogler M."/>
            <person name="Boedeker C."/>
            <person name="Pinto D."/>
            <person name="Vollmers J."/>
            <person name="Rivas-Marin E."/>
            <person name="Kohn T."/>
            <person name="Peeters S.H."/>
            <person name="Heuer A."/>
            <person name="Rast P."/>
            <person name="Oberbeckmann S."/>
            <person name="Bunk B."/>
            <person name="Jeske O."/>
            <person name="Meyerdierks A."/>
            <person name="Storesund J.E."/>
            <person name="Kallscheuer N."/>
            <person name="Luecker S."/>
            <person name="Lage O.M."/>
            <person name="Pohl T."/>
            <person name="Merkel B.J."/>
            <person name="Hornburger P."/>
            <person name="Mueller R.-W."/>
            <person name="Bruemmer F."/>
            <person name="Labrenz M."/>
            <person name="Spormann A.M."/>
            <person name="Op Den Camp H."/>
            <person name="Overmann J."/>
            <person name="Amann R."/>
            <person name="Jetten M.S.M."/>
            <person name="Mascher T."/>
            <person name="Medema M.H."/>
            <person name="Devos D.P."/>
            <person name="Kaster A.-K."/>
            <person name="Ovreas L."/>
            <person name="Rohde M."/>
            <person name="Galperin M.Y."/>
            <person name="Jogler C."/>
        </authorList>
    </citation>
    <scope>NUCLEOTIDE SEQUENCE [LARGE SCALE GENOMIC DNA]</scope>
    <source>
        <strain evidence="7 8">Poly41</strain>
    </source>
</reference>
<dbReference type="GO" id="GO:0046872">
    <property type="term" value="F:metal ion binding"/>
    <property type="evidence" value="ECO:0007669"/>
    <property type="project" value="UniProtKB-KW"/>
</dbReference>